<feature type="compositionally biased region" description="Polar residues" evidence="1">
    <location>
        <begin position="38"/>
        <end position="55"/>
    </location>
</feature>
<sequence length="278" mass="31997">MSTQDGWTTSSTVTSDLLKWPYGEIKSDAKLLTRPSRHVTNQRTSNYDQTLSPVEQTIKRTMSPLVRTTRPTRHSQQSQQPLQPPEHTQKRPQPRQSLAQNLRPPQQLQPHSRPQPRRQSSTLARSPQGNLTTIRHPSGRFRPQGLSKTEMANHYDNNFEHWLGPPLPPPLNVAPMVFRKVDTYVDSRSKFRDSVFDSRGRFRNISLVALYTHLTPFPVSKHIVHQRSKFHDHRNRFQQAFLLSSDTKATNLRVATATVAASRTLSYRRLVVARLSYV</sequence>
<evidence type="ECO:0000313" key="3">
    <source>
        <dbReference type="Proteomes" id="UP001157938"/>
    </source>
</evidence>
<comment type="caution">
    <text evidence="2">The sequence shown here is derived from an EMBL/GenBank/DDBJ whole genome shotgun (WGS) entry which is preliminary data.</text>
</comment>
<keyword evidence="3" id="KW-1185">Reference proteome</keyword>
<reference evidence="2 3" key="1">
    <citation type="submission" date="2021-11" db="EMBL/GenBank/DDBJ databases">
        <authorList>
            <person name="Islam A."/>
            <person name="Islam S."/>
            <person name="Flora M.S."/>
            <person name="Rahman M."/>
            <person name="Ziaur R.M."/>
            <person name="Epstein J.H."/>
            <person name="Hassan M."/>
            <person name="Klassen M."/>
            <person name="Woodard K."/>
            <person name="Webb A."/>
            <person name="Webby R.J."/>
            <person name="El Zowalaty M.E."/>
        </authorList>
    </citation>
    <scope>NUCLEOTIDE SEQUENCE [LARGE SCALE GENOMIC DNA]</scope>
    <source>
        <strain evidence="2">Pf1</strain>
    </source>
</reference>
<evidence type="ECO:0000313" key="2">
    <source>
        <dbReference type="EMBL" id="CAH0485373.1"/>
    </source>
</evidence>
<evidence type="ECO:0000256" key="1">
    <source>
        <dbReference type="SAM" id="MobiDB-lite"/>
    </source>
</evidence>
<dbReference type="EMBL" id="CAKLBC010000213">
    <property type="protein sequence ID" value="CAH0485373.1"/>
    <property type="molecule type" value="Genomic_DNA"/>
</dbReference>
<feature type="region of interest" description="Disordered" evidence="1">
    <location>
        <begin position="1"/>
        <end position="145"/>
    </location>
</feature>
<proteinExistence type="predicted"/>
<feature type="compositionally biased region" description="Polar residues" evidence="1">
    <location>
        <begin position="1"/>
        <end position="15"/>
    </location>
</feature>
<dbReference type="Proteomes" id="UP001157938">
    <property type="component" value="Unassembled WGS sequence"/>
</dbReference>
<protein>
    <submittedName>
        <fullName evidence="2">Uncharacterized protein</fullName>
    </submittedName>
</protein>
<feature type="compositionally biased region" description="Polar residues" evidence="1">
    <location>
        <begin position="94"/>
        <end position="135"/>
    </location>
</feature>
<accession>A0ABN8BU76</accession>
<gene>
    <name evidence="2" type="ORF">PFR001_LOCUS1073</name>
</gene>
<organism evidence="2 3">
    <name type="scientific">Peronospora farinosa</name>
    <dbReference type="NCBI Taxonomy" id="134698"/>
    <lineage>
        <taxon>Eukaryota</taxon>
        <taxon>Sar</taxon>
        <taxon>Stramenopiles</taxon>
        <taxon>Oomycota</taxon>
        <taxon>Peronosporomycetes</taxon>
        <taxon>Peronosporales</taxon>
        <taxon>Peronosporaceae</taxon>
        <taxon>Peronospora</taxon>
    </lineage>
</organism>
<name>A0ABN8BU76_9STRA</name>